<feature type="signal peptide" evidence="1">
    <location>
        <begin position="1"/>
        <end position="16"/>
    </location>
</feature>
<dbReference type="SUPFAM" id="SSF47565">
    <property type="entry name" value="Insect pheromone/odorant-binding proteins"/>
    <property type="match status" value="1"/>
</dbReference>
<evidence type="ECO:0000313" key="2">
    <source>
        <dbReference type="EMBL" id="KAB0790756.1"/>
    </source>
</evidence>
<keyword evidence="3" id="KW-1185">Reference proteome</keyword>
<dbReference type="Pfam" id="PF01395">
    <property type="entry name" value="PBP_GOBP"/>
    <property type="match status" value="1"/>
</dbReference>
<keyword evidence="1" id="KW-0732">Signal</keyword>
<gene>
    <name evidence="2" type="ORF">PPYR_15661</name>
</gene>
<protein>
    <submittedName>
        <fullName evidence="2">Uncharacterized protein</fullName>
    </submittedName>
</protein>
<sequence>MKPLLVLCLLISIAAPKKLPVAFQKMWGELAGGFQAGCAAENNLDMEAASGIITRFEAPDIAPVHCYVKCMVEKMKFMTPDGKMDKAMVVDTVHLFTNELVDSCVIQEENSCRKAYLVSLCVLNGIAED</sequence>
<dbReference type="GO" id="GO:0005549">
    <property type="term" value="F:odorant binding"/>
    <property type="evidence" value="ECO:0007669"/>
    <property type="project" value="InterPro"/>
</dbReference>
<dbReference type="InParanoid" id="A0A5N4A0C8"/>
<dbReference type="CDD" id="cd23992">
    <property type="entry name" value="PBP_GOBP"/>
    <property type="match status" value="1"/>
</dbReference>
<dbReference type="OrthoDB" id="5978988at2759"/>
<dbReference type="AlphaFoldDB" id="A0A5N4A0C8"/>
<proteinExistence type="predicted"/>
<accession>A0A5N4A0C8</accession>
<comment type="caution">
    <text evidence="2">The sequence shown here is derived from an EMBL/GenBank/DDBJ whole genome shotgun (WGS) entry which is preliminary data.</text>
</comment>
<dbReference type="InterPro" id="IPR036728">
    <property type="entry name" value="PBP_GOBP_sf"/>
</dbReference>
<dbReference type="FunCoup" id="A0A5N4A0C8">
    <property type="interactions" value="15"/>
</dbReference>
<name>A0A5N4A0C8_PHOPY</name>
<evidence type="ECO:0000313" key="3">
    <source>
        <dbReference type="Proteomes" id="UP000327044"/>
    </source>
</evidence>
<organism evidence="2 3">
    <name type="scientific">Photinus pyralis</name>
    <name type="common">Common eastern firefly</name>
    <name type="synonym">Lampyris pyralis</name>
    <dbReference type="NCBI Taxonomy" id="7054"/>
    <lineage>
        <taxon>Eukaryota</taxon>
        <taxon>Metazoa</taxon>
        <taxon>Ecdysozoa</taxon>
        <taxon>Arthropoda</taxon>
        <taxon>Hexapoda</taxon>
        <taxon>Insecta</taxon>
        <taxon>Pterygota</taxon>
        <taxon>Neoptera</taxon>
        <taxon>Endopterygota</taxon>
        <taxon>Coleoptera</taxon>
        <taxon>Polyphaga</taxon>
        <taxon>Elateriformia</taxon>
        <taxon>Elateroidea</taxon>
        <taxon>Lampyridae</taxon>
        <taxon>Lampyrinae</taxon>
        <taxon>Photinus</taxon>
    </lineage>
</organism>
<dbReference type="EMBL" id="VVIM01000810">
    <property type="protein sequence ID" value="KAB0790756.1"/>
    <property type="molecule type" value="Genomic_DNA"/>
</dbReference>
<evidence type="ECO:0000256" key="1">
    <source>
        <dbReference type="SAM" id="SignalP"/>
    </source>
</evidence>
<feature type="chain" id="PRO_5024382223" evidence="1">
    <location>
        <begin position="17"/>
        <end position="129"/>
    </location>
</feature>
<dbReference type="InterPro" id="IPR006170">
    <property type="entry name" value="PBP/GOBP"/>
</dbReference>
<dbReference type="Gene3D" id="1.10.238.20">
    <property type="entry name" value="Pheromone/general odorant binding protein domain"/>
    <property type="match status" value="1"/>
</dbReference>
<dbReference type="Proteomes" id="UP000327044">
    <property type="component" value="Unassembled WGS sequence"/>
</dbReference>
<reference evidence="2 3" key="1">
    <citation type="journal article" date="2018" name="Elife">
        <title>Firefly genomes illuminate parallel origins of bioluminescence in beetles.</title>
        <authorList>
            <person name="Fallon T.R."/>
            <person name="Lower S.E."/>
            <person name="Chang C.H."/>
            <person name="Bessho-Uehara M."/>
            <person name="Martin G.J."/>
            <person name="Bewick A.J."/>
            <person name="Behringer M."/>
            <person name="Debat H.J."/>
            <person name="Wong I."/>
            <person name="Day J.C."/>
            <person name="Suvorov A."/>
            <person name="Silva C.J."/>
            <person name="Stanger-Hall K.F."/>
            <person name="Hall D.W."/>
            <person name="Schmitz R.J."/>
            <person name="Nelson D.R."/>
            <person name="Lewis S.M."/>
            <person name="Shigenobu S."/>
            <person name="Bybee S.M."/>
            <person name="Larracuente A.M."/>
            <person name="Oba Y."/>
            <person name="Weng J.K."/>
        </authorList>
    </citation>
    <scope>NUCLEOTIDE SEQUENCE [LARGE SCALE GENOMIC DNA]</scope>
    <source>
        <strain evidence="2">1611_PpyrPB1</strain>
        <tissue evidence="2">Whole body</tissue>
    </source>
</reference>
<dbReference type="SMART" id="SM00708">
    <property type="entry name" value="PhBP"/>
    <property type="match status" value="1"/>
</dbReference>